<dbReference type="PANTHER" id="PTHR31147:SF66">
    <property type="entry name" value="OS05G0315700 PROTEIN"/>
    <property type="match status" value="1"/>
</dbReference>
<keyword evidence="2" id="KW-0808">Transferase</keyword>
<dbReference type="Gene3D" id="3.30.559.10">
    <property type="entry name" value="Chloramphenicol acetyltransferase-like domain"/>
    <property type="match status" value="2"/>
</dbReference>
<proteinExistence type="inferred from homology"/>
<sequence>MAFSPLRISIRRRQPELVAPSFPTPRELKRLSDIDDQEGLRFQIPIIQIYRHEPAMAGLNPAAVVRDALARALVFYYPFAGRLREGPGKKLFVDCTGEGVLFIEAEADVKLEDFGDALQPPFPCLEELLFDVEAKSSAVLNTPLLLIQVTLLSCGGFIFAIRLNHTMSDAPGLVQLMTAVAELARGLPSPSVIPVWRRELLEAHPTPAPSFPHREYEQVPETEGTIIPLDDEDDMAHRSFFFGPREISTLRSRLPPQLRRSSSTFDILTAFLWRSRTVALQTSDPNENFRIICIVNIRGRFNPPLPSGYYGNAFALPVAVATAGELCSRPLAYAVELVKRAKSQVSGDYIRSVADYMVKNGRPHFTVVRTYVMSDVRRAGFEDVDFGWGKAVYGGPARAVPEVASFFVPFVNASGEKGIVVPICLPPAAMRRFAVEIQNQLTAQHGGDEQVVEADNNNHKDQQTPFLRSHI</sequence>
<evidence type="ECO:0008006" key="5">
    <source>
        <dbReference type="Google" id="ProtNLM"/>
    </source>
</evidence>
<evidence type="ECO:0000313" key="4">
    <source>
        <dbReference type="Proteomes" id="UP000829196"/>
    </source>
</evidence>
<dbReference type="OrthoDB" id="742898at2759"/>
<evidence type="ECO:0000313" key="3">
    <source>
        <dbReference type="EMBL" id="KAI0505079.1"/>
    </source>
</evidence>
<dbReference type="AlphaFoldDB" id="A0A8T3B8K1"/>
<evidence type="ECO:0000256" key="1">
    <source>
        <dbReference type="ARBA" id="ARBA00009861"/>
    </source>
</evidence>
<dbReference type="Pfam" id="PF02458">
    <property type="entry name" value="Transferase"/>
    <property type="match status" value="1"/>
</dbReference>
<accession>A0A8T3B8K1</accession>
<name>A0A8T3B8K1_DENNO</name>
<dbReference type="PANTHER" id="PTHR31147">
    <property type="entry name" value="ACYL TRANSFERASE 4"/>
    <property type="match status" value="1"/>
</dbReference>
<dbReference type="SMR" id="A0A8T3B8K1"/>
<comment type="caution">
    <text evidence="3">The sequence shown here is derived from an EMBL/GenBank/DDBJ whole genome shotgun (WGS) entry which is preliminary data.</text>
</comment>
<dbReference type="InterPro" id="IPR023213">
    <property type="entry name" value="CAT-like_dom_sf"/>
</dbReference>
<evidence type="ECO:0000256" key="2">
    <source>
        <dbReference type="ARBA" id="ARBA00022679"/>
    </source>
</evidence>
<protein>
    <recommendedName>
        <fullName evidence="5">Benzyl alcohol O-benzoyltransferase</fullName>
    </recommendedName>
</protein>
<comment type="similarity">
    <text evidence="1">Belongs to the plant acyltransferase family.</text>
</comment>
<dbReference type="GO" id="GO:0016740">
    <property type="term" value="F:transferase activity"/>
    <property type="evidence" value="ECO:0007669"/>
    <property type="project" value="UniProtKB-KW"/>
</dbReference>
<keyword evidence="4" id="KW-1185">Reference proteome</keyword>
<reference evidence="3" key="1">
    <citation type="journal article" date="2022" name="Front. Genet.">
        <title>Chromosome-Scale Assembly of the Dendrobium nobile Genome Provides Insights Into the Molecular Mechanism of the Biosynthesis of the Medicinal Active Ingredient of Dendrobium.</title>
        <authorList>
            <person name="Xu Q."/>
            <person name="Niu S.-C."/>
            <person name="Li K.-L."/>
            <person name="Zheng P.-J."/>
            <person name="Zhang X.-J."/>
            <person name="Jia Y."/>
            <person name="Liu Y."/>
            <person name="Niu Y.-X."/>
            <person name="Yu L.-H."/>
            <person name="Chen D.-F."/>
            <person name="Zhang G.-Q."/>
        </authorList>
    </citation>
    <scope>NUCLEOTIDE SEQUENCE</scope>
    <source>
        <tissue evidence="3">Leaf</tissue>
    </source>
</reference>
<organism evidence="3 4">
    <name type="scientific">Dendrobium nobile</name>
    <name type="common">Orchid</name>
    <dbReference type="NCBI Taxonomy" id="94219"/>
    <lineage>
        <taxon>Eukaryota</taxon>
        <taxon>Viridiplantae</taxon>
        <taxon>Streptophyta</taxon>
        <taxon>Embryophyta</taxon>
        <taxon>Tracheophyta</taxon>
        <taxon>Spermatophyta</taxon>
        <taxon>Magnoliopsida</taxon>
        <taxon>Liliopsida</taxon>
        <taxon>Asparagales</taxon>
        <taxon>Orchidaceae</taxon>
        <taxon>Epidendroideae</taxon>
        <taxon>Malaxideae</taxon>
        <taxon>Dendrobiinae</taxon>
        <taxon>Dendrobium</taxon>
    </lineage>
</organism>
<dbReference type="InterPro" id="IPR050898">
    <property type="entry name" value="Plant_acyltransferase"/>
</dbReference>
<dbReference type="Proteomes" id="UP000829196">
    <property type="component" value="Unassembled WGS sequence"/>
</dbReference>
<gene>
    <name evidence="3" type="ORF">KFK09_016036</name>
</gene>
<dbReference type="EMBL" id="JAGYWB010000011">
    <property type="protein sequence ID" value="KAI0505079.1"/>
    <property type="molecule type" value="Genomic_DNA"/>
</dbReference>